<protein>
    <recommendedName>
        <fullName evidence="1">uroporphyrinogen-III C-methyltransferase</fullName>
        <ecNumber evidence="1">2.1.1.107</ecNumber>
    </recommendedName>
</protein>
<dbReference type="InterPro" id="IPR050161">
    <property type="entry name" value="Siro_Cobalamin_biosynth"/>
</dbReference>
<dbReference type="InterPro" id="IPR014777">
    <property type="entry name" value="4pyrrole_Mease_sub1"/>
</dbReference>
<dbReference type="SUPFAM" id="SSF53790">
    <property type="entry name" value="Tetrapyrrole methylase"/>
    <property type="match status" value="1"/>
</dbReference>
<dbReference type="NCBIfam" id="NF004790">
    <property type="entry name" value="PRK06136.1"/>
    <property type="match status" value="1"/>
</dbReference>
<proteinExistence type="predicted"/>
<keyword evidence="2 7" id="KW-0489">Methyltransferase</keyword>
<dbReference type="GO" id="GO:0004851">
    <property type="term" value="F:uroporphyrin-III C-methyltransferase activity"/>
    <property type="evidence" value="ECO:0007669"/>
    <property type="project" value="UniProtKB-EC"/>
</dbReference>
<dbReference type="FunFam" id="3.40.1010.10:FF:000001">
    <property type="entry name" value="Siroheme synthase"/>
    <property type="match status" value="1"/>
</dbReference>
<sequence length="254" mass="26186">MIGLTGMPLPDFAPGSVWLTGAGPGDPGLLTVLALHALTVADVIVHDALVESSILALAPPTVERYDVGKRSGRISPQQKDITTMLVSMAHRGHRVLRLKGGDPFMFGRGQEEIAGLSAAGIPTRVIPGLTSGIAGPAAVGMALTGRDNQAVTFMTGTGPDGAVPSLDWRALVRGAQTLVFYMALRQLGEITHCLSAAGLPADEPVAVLCEATTPRQQVLFSSLSQVATAAATLQPPAIVVIGPGARCSLPANYQ</sequence>
<keyword evidence="3 7" id="KW-0808">Transferase</keyword>
<keyword evidence="4" id="KW-0949">S-adenosyl-L-methionine</keyword>
<evidence type="ECO:0000256" key="2">
    <source>
        <dbReference type="ARBA" id="ARBA00022603"/>
    </source>
</evidence>
<dbReference type="NCBIfam" id="TIGR01469">
    <property type="entry name" value="cobA_cysG_Cterm"/>
    <property type="match status" value="1"/>
</dbReference>
<gene>
    <name evidence="7" type="ORF">RIEGSTA812A_PEG_1226</name>
</gene>
<dbReference type="InterPro" id="IPR000878">
    <property type="entry name" value="4pyrrol_Mease"/>
</dbReference>
<feature type="domain" description="Tetrapyrrole methylase" evidence="6">
    <location>
        <begin position="17"/>
        <end position="226"/>
    </location>
</feature>
<dbReference type="Gene3D" id="3.40.1010.10">
    <property type="entry name" value="Cobalt-precorrin-4 Transmethylase, Domain 1"/>
    <property type="match status" value="1"/>
</dbReference>
<evidence type="ECO:0000313" key="7">
    <source>
        <dbReference type="EMBL" id="VBB69753.1"/>
    </source>
</evidence>
<dbReference type="InterPro" id="IPR014776">
    <property type="entry name" value="4pyrrole_Mease_sub2"/>
</dbReference>
<dbReference type="CDD" id="cd11642">
    <property type="entry name" value="SUMT"/>
    <property type="match status" value="1"/>
</dbReference>
<dbReference type="Gene3D" id="3.30.950.10">
    <property type="entry name" value="Methyltransferase, Cobalt-precorrin-4 Transmethylase, Domain 2"/>
    <property type="match status" value="1"/>
</dbReference>
<evidence type="ECO:0000259" key="6">
    <source>
        <dbReference type="Pfam" id="PF00590"/>
    </source>
</evidence>
<dbReference type="InterPro" id="IPR006366">
    <property type="entry name" value="CobA/CysG_C"/>
</dbReference>
<dbReference type="AlphaFoldDB" id="A0A484HA93"/>
<reference evidence="7" key="1">
    <citation type="submission" date="2018-10" db="EMBL/GenBank/DDBJ databases">
        <authorList>
            <person name="Gruber-Vodicka H."/>
            <person name="Jaeckle O."/>
        </authorList>
    </citation>
    <scope>NUCLEOTIDE SEQUENCE</scope>
</reference>
<organism evidence="7">
    <name type="scientific">invertebrate metagenome</name>
    <dbReference type="NCBI Taxonomy" id="1711999"/>
    <lineage>
        <taxon>unclassified sequences</taxon>
        <taxon>metagenomes</taxon>
        <taxon>organismal metagenomes</taxon>
    </lineage>
</organism>
<evidence type="ECO:0000256" key="1">
    <source>
        <dbReference type="ARBA" id="ARBA00012162"/>
    </source>
</evidence>
<dbReference type="EC" id="2.1.1.107" evidence="1"/>
<keyword evidence="5" id="KW-0627">Porphyrin biosynthesis</keyword>
<accession>A0A484HA93</accession>
<name>A0A484HA93_9ZZZZ</name>
<evidence type="ECO:0000256" key="4">
    <source>
        <dbReference type="ARBA" id="ARBA00022691"/>
    </source>
</evidence>
<dbReference type="EMBL" id="LR026963">
    <property type="protein sequence ID" value="VBB69753.1"/>
    <property type="molecule type" value="Genomic_DNA"/>
</dbReference>
<evidence type="ECO:0000256" key="5">
    <source>
        <dbReference type="ARBA" id="ARBA00023244"/>
    </source>
</evidence>
<dbReference type="PANTHER" id="PTHR45790:SF3">
    <property type="entry name" value="S-ADENOSYL-L-METHIONINE-DEPENDENT UROPORPHYRINOGEN III METHYLTRANSFERASE, CHLOROPLASTIC"/>
    <property type="match status" value="1"/>
</dbReference>
<dbReference type="GO" id="GO:0019354">
    <property type="term" value="P:siroheme biosynthetic process"/>
    <property type="evidence" value="ECO:0007669"/>
    <property type="project" value="InterPro"/>
</dbReference>
<evidence type="ECO:0000256" key="3">
    <source>
        <dbReference type="ARBA" id="ARBA00022679"/>
    </source>
</evidence>
<dbReference type="GO" id="GO:0032259">
    <property type="term" value="P:methylation"/>
    <property type="evidence" value="ECO:0007669"/>
    <property type="project" value="UniProtKB-KW"/>
</dbReference>
<dbReference type="Pfam" id="PF00590">
    <property type="entry name" value="TP_methylase"/>
    <property type="match status" value="1"/>
</dbReference>
<dbReference type="InterPro" id="IPR035996">
    <property type="entry name" value="4pyrrol_Methylase_sf"/>
</dbReference>
<dbReference type="PANTHER" id="PTHR45790">
    <property type="entry name" value="SIROHEME SYNTHASE-RELATED"/>
    <property type="match status" value="1"/>
</dbReference>